<dbReference type="EMBL" id="CP036298">
    <property type="protein sequence ID" value="QDV27706.1"/>
    <property type="molecule type" value="Genomic_DNA"/>
</dbReference>
<dbReference type="Proteomes" id="UP000318017">
    <property type="component" value="Chromosome"/>
</dbReference>
<gene>
    <name evidence="1" type="ORF">Q31a_60990</name>
</gene>
<organism evidence="1 2">
    <name type="scientific">Aureliella helgolandensis</name>
    <dbReference type="NCBI Taxonomy" id="2527968"/>
    <lineage>
        <taxon>Bacteria</taxon>
        <taxon>Pseudomonadati</taxon>
        <taxon>Planctomycetota</taxon>
        <taxon>Planctomycetia</taxon>
        <taxon>Pirellulales</taxon>
        <taxon>Pirellulaceae</taxon>
        <taxon>Aureliella</taxon>
    </lineage>
</organism>
<name>A0A518GGI8_9BACT</name>
<evidence type="ECO:0000313" key="2">
    <source>
        <dbReference type="Proteomes" id="UP000318017"/>
    </source>
</evidence>
<sequence length="56" mass="6065">MLDSTLPTLLRIGGGGRFRQISLSWLWDVFGKGLGVEGDSKASFYDCTSLIVDDVA</sequence>
<accession>A0A518GGI8</accession>
<keyword evidence="2" id="KW-1185">Reference proteome</keyword>
<protein>
    <submittedName>
        <fullName evidence="1">Uncharacterized protein</fullName>
    </submittedName>
</protein>
<dbReference type="AlphaFoldDB" id="A0A518GGI8"/>
<proteinExistence type="predicted"/>
<reference evidence="1 2" key="1">
    <citation type="submission" date="2019-02" db="EMBL/GenBank/DDBJ databases">
        <title>Deep-cultivation of Planctomycetes and their phenomic and genomic characterization uncovers novel biology.</title>
        <authorList>
            <person name="Wiegand S."/>
            <person name="Jogler M."/>
            <person name="Boedeker C."/>
            <person name="Pinto D."/>
            <person name="Vollmers J."/>
            <person name="Rivas-Marin E."/>
            <person name="Kohn T."/>
            <person name="Peeters S.H."/>
            <person name="Heuer A."/>
            <person name="Rast P."/>
            <person name="Oberbeckmann S."/>
            <person name="Bunk B."/>
            <person name="Jeske O."/>
            <person name="Meyerdierks A."/>
            <person name="Storesund J.E."/>
            <person name="Kallscheuer N."/>
            <person name="Luecker S."/>
            <person name="Lage O.M."/>
            <person name="Pohl T."/>
            <person name="Merkel B.J."/>
            <person name="Hornburger P."/>
            <person name="Mueller R.-W."/>
            <person name="Bruemmer F."/>
            <person name="Labrenz M."/>
            <person name="Spormann A.M."/>
            <person name="Op den Camp H."/>
            <person name="Overmann J."/>
            <person name="Amann R."/>
            <person name="Jetten M.S.M."/>
            <person name="Mascher T."/>
            <person name="Medema M.H."/>
            <person name="Devos D.P."/>
            <person name="Kaster A.-K."/>
            <person name="Ovreas L."/>
            <person name="Rohde M."/>
            <person name="Galperin M.Y."/>
            <person name="Jogler C."/>
        </authorList>
    </citation>
    <scope>NUCLEOTIDE SEQUENCE [LARGE SCALE GENOMIC DNA]</scope>
    <source>
        <strain evidence="1 2">Q31a</strain>
    </source>
</reference>
<evidence type="ECO:0000313" key="1">
    <source>
        <dbReference type="EMBL" id="QDV27706.1"/>
    </source>
</evidence>
<dbReference type="KEGG" id="ahel:Q31a_60990"/>